<keyword evidence="6" id="KW-0067">ATP-binding</keyword>
<keyword evidence="5" id="KW-0418">Kinase</keyword>
<evidence type="ECO:0000256" key="6">
    <source>
        <dbReference type="ARBA" id="ARBA00022840"/>
    </source>
</evidence>
<dbReference type="EMBL" id="JASNWA010000007">
    <property type="protein sequence ID" value="KAK3172251.1"/>
    <property type="molecule type" value="Genomic_DNA"/>
</dbReference>
<keyword evidence="3" id="KW-0808">Transferase</keyword>
<dbReference type="GO" id="GO:0005634">
    <property type="term" value="C:nucleus"/>
    <property type="evidence" value="ECO:0007669"/>
    <property type="project" value="TreeGrafter"/>
</dbReference>
<evidence type="ECO:0000256" key="2">
    <source>
        <dbReference type="ARBA" id="ARBA00022527"/>
    </source>
</evidence>
<protein>
    <recommendedName>
        <fullName evidence="1">non-specific serine/threonine protein kinase</fullName>
        <ecNumber evidence="1">2.7.11.1</ecNumber>
    </recommendedName>
</protein>
<evidence type="ECO:0000259" key="9">
    <source>
        <dbReference type="PROSITE" id="PS50011"/>
    </source>
</evidence>
<dbReference type="PANTHER" id="PTHR43671">
    <property type="entry name" value="SERINE/THREONINE-PROTEIN KINASE NEK"/>
    <property type="match status" value="1"/>
</dbReference>
<proteinExistence type="predicted"/>
<organism evidence="10 11">
    <name type="scientific">Lepraria neglecta</name>
    <dbReference type="NCBI Taxonomy" id="209136"/>
    <lineage>
        <taxon>Eukaryota</taxon>
        <taxon>Fungi</taxon>
        <taxon>Dikarya</taxon>
        <taxon>Ascomycota</taxon>
        <taxon>Pezizomycotina</taxon>
        <taxon>Lecanoromycetes</taxon>
        <taxon>OSLEUM clade</taxon>
        <taxon>Lecanoromycetidae</taxon>
        <taxon>Lecanorales</taxon>
        <taxon>Lecanorineae</taxon>
        <taxon>Stereocaulaceae</taxon>
        <taxon>Lepraria</taxon>
    </lineage>
</organism>
<dbReference type="Proteomes" id="UP001276659">
    <property type="component" value="Unassembled WGS sequence"/>
</dbReference>
<evidence type="ECO:0000256" key="3">
    <source>
        <dbReference type="ARBA" id="ARBA00022679"/>
    </source>
</evidence>
<dbReference type="InterPro" id="IPR011009">
    <property type="entry name" value="Kinase-like_dom_sf"/>
</dbReference>
<evidence type="ECO:0000256" key="7">
    <source>
        <dbReference type="ARBA" id="ARBA00047899"/>
    </source>
</evidence>
<dbReference type="GO" id="GO:0004674">
    <property type="term" value="F:protein serine/threonine kinase activity"/>
    <property type="evidence" value="ECO:0007669"/>
    <property type="project" value="UniProtKB-KW"/>
</dbReference>
<dbReference type="SMART" id="SM00220">
    <property type="entry name" value="S_TKc"/>
    <property type="match status" value="1"/>
</dbReference>
<evidence type="ECO:0000256" key="5">
    <source>
        <dbReference type="ARBA" id="ARBA00022777"/>
    </source>
</evidence>
<dbReference type="GO" id="GO:0005524">
    <property type="term" value="F:ATP binding"/>
    <property type="evidence" value="ECO:0007669"/>
    <property type="project" value="UniProtKB-KW"/>
</dbReference>
<dbReference type="InterPro" id="IPR050660">
    <property type="entry name" value="NEK_Ser/Thr_kinase"/>
</dbReference>
<dbReference type="PROSITE" id="PS00108">
    <property type="entry name" value="PROTEIN_KINASE_ST"/>
    <property type="match status" value="1"/>
</dbReference>
<dbReference type="AlphaFoldDB" id="A0AAD9Z7C1"/>
<dbReference type="InterPro" id="IPR000719">
    <property type="entry name" value="Prot_kinase_dom"/>
</dbReference>
<name>A0AAD9Z7C1_9LECA</name>
<evidence type="ECO:0000256" key="8">
    <source>
        <dbReference type="ARBA" id="ARBA00048679"/>
    </source>
</evidence>
<keyword evidence="2" id="KW-0723">Serine/threonine-protein kinase</keyword>
<dbReference type="InterPro" id="IPR008271">
    <property type="entry name" value="Ser/Thr_kinase_AS"/>
</dbReference>
<keyword evidence="11" id="KW-1185">Reference proteome</keyword>
<dbReference type="SUPFAM" id="SSF56112">
    <property type="entry name" value="Protein kinase-like (PK-like)"/>
    <property type="match status" value="1"/>
</dbReference>
<dbReference type="PANTHER" id="PTHR43671:SF98">
    <property type="entry name" value="SERINE_THREONINE-PROTEIN KINASE NEK11"/>
    <property type="match status" value="1"/>
</dbReference>
<keyword evidence="4" id="KW-0547">Nucleotide-binding</keyword>
<evidence type="ECO:0000313" key="10">
    <source>
        <dbReference type="EMBL" id="KAK3172251.1"/>
    </source>
</evidence>
<comment type="catalytic activity">
    <reaction evidence="8">
        <text>L-seryl-[protein] + ATP = O-phospho-L-seryl-[protein] + ADP + H(+)</text>
        <dbReference type="Rhea" id="RHEA:17989"/>
        <dbReference type="Rhea" id="RHEA-COMP:9863"/>
        <dbReference type="Rhea" id="RHEA-COMP:11604"/>
        <dbReference type="ChEBI" id="CHEBI:15378"/>
        <dbReference type="ChEBI" id="CHEBI:29999"/>
        <dbReference type="ChEBI" id="CHEBI:30616"/>
        <dbReference type="ChEBI" id="CHEBI:83421"/>
        <dbReference type="ChEBI" id="CHEBI:456216"/>
        <dbReference type="EC" id="2.7.11.1"/>
    </reaction>
</comment>
<dbReference type="Gene3D" id="1.10.510.10">
    <property type="entry name" value="Transferase(Phosphotransferase) domain 1"/>
    <property type="match status" value="1"/>
</dbReference>
<accession>A0AAD9Z7C1</accession>
<dbReference type="PROSITE" id="PS50011">
    <property type="entry name" value="PROTEIN_KINASE_DOM"/>
    <property type="match status" value="1"/>
</dbReference>
<gene>
    <name evidence="10" type="ORF">OEA41_005571</name>
</gene>
<dbReference type="EC" id="2.7.11.1" evidence="1"/>
<comment type="catalytic activity">
    <reaction evidence="7">
        <text>L-threonyl-[protein] + ATP = O-phospho-L-threonyl-[protein] + ADP + H(+)</text>
        <dbReference type="Rhea" id="RHEA:46608"/>
        <dbReference type="Rhea" id="RHEA-COMP:11060"/>
        <dbReference type="Rhea" id="RHEA-COMP:11605"/>
        <dbReference type="ChEBI" id="CHEBI:15378"/>
        <dbReference type="ChEBI" id="CHEBI:30013"/>
        <dbReference type="ChEBI" id="CHEBI:30616"/>
        <dbReference type="ChEBI" id="CHEBI:61977"/>
        <dbReference type="ChEBI" id="CHEBI:456216"/>
        <dbReference type="EC" id="2.7.11.1"/>
    </reaction>
</comment>
<evidence type="ECO:0000313" key="11">
    <source>
        <dbReference type="Proteomes" id="UP001276659"/>
    </source>
</evidence>
<evidence type="ECO:0000256" key="1">
    <source>
        <dbReference type="ARBA" id="ARBA00012513"/>
    </source>
</evidence>
<reference evidence="10" key="1">
    <citation type="submission" date="2022-11" db="EMBL/GenBank/DDBJ databases">
        <title>Chromosomal genome sequence assembly and mating type (MAT) locus characterization of the leprose asexual lichenized fungus Lepraria neglecta (Nyl.) Erichsen.</title>
        <authorList>
            <person name="Allen J.L."/>
            <person name="Pfeffer B."/>
        </authorList>
    </citation>
    <scope>NUCLEOTIDE SEQUENCE</scope>
    <source>
        <strain evidence="10">Allen 5258</strain>
    </source>
</reference>
<evidence type="ECO:0000256" key="4">
    <source>
        <dbReference type="ARBA" id="ARBA00022741"/>
    </source>
</evidence>
<comment type="caution">
    <text evidence="10">The sequence shown here is derived from an EMBL/GenBank/DDBJ whole genome shotgun (WGS) entry which is preliminary data.</text>
</comment>
<dbReference type="Pfam" id="PF00069">
    <property type="entry name" value="Pkinase"/>
    <property type="match status" value="1"/>
</dbReference>
<sequence length="265" mass="30782">MRFRSTGVTMPEEYEQIRKLGRGGQGACWIVKRKSDGVKLVRKTTDDFVNKRGKPLEVRILRDILDAHRRTLNLVDWAVLSIPSAPKLLVTYYDLYPGGYLSDWTPKKGQESSEKFVWYVFQQMADVLAYLHYGYEWSKVDRRKGWQPILHCDMKLVNIFLRTPRTKDNKYPELVLGDFGLAKLKAGGEIDGTEKYWSPEARTTGNTKATDVWALGATIHQLVHGDVPDDRRPEHPPESSYEKKAWDTYTADIWPRHMPNRYTQY</sequence>
<feature type="domain" description="Protein kinase" evidence="9">
    <location>
        <begin position="14"/>
        <end position="265"/>
    </location>
</feature>